<evidence type="ECO:0000313" key="3">
    <source>
        <dbReference type="Proteomes" id="UP001195483"/>
    </source>
</evidence>
<feature type="compositionally biased region" description="Polar residues" evidence="1">
    <location>
        <begin position="40"/>
        <end position="53"/>
    </location>
</feature>
<accession>A0AAE0RQG3</accession>
<gene>
    <name evidence="2" type="ORF">CHS0354_013688</name>
</gene>
<proteinExistence type="predicted"/>
<evidence type="ECO:0000256" key="1">
    <source>
        <dbReference type="SAM" id="MobiDB-lite"/>
    </source>
</evidence>
<keyword evidence="3" id="KW-1185">Reference proteome</keyword>
<comment type="caution">
    <text evidence="2">The sequence shown here is derived from an EMBL/GenBank/DDBJ whole genome shotgun (WGS) entry which is preliminary data.</text>
</comment>
<dbReference type="EMBL" id="JAEAOA010000834">
    <property type="protein sequence ID" value="KAK3577623.1"/>
    <property type="molecule type" value="Genomic_DNA"/>
</dbReference>
<name>A0AAE0RQG3_9BIVA</name>
<sequence>MQEEQRKLLEQQKQHNLEIETRYITNNEAKDGRASPRINRCSQQPPRQNNLFQSTSKIRQWNGGWENSSGIENSLHKTKCEQQKLNSKHLQGSGDYQCSREKYRRCPVTPVALITNELIELHRFLPSPLNFLPQMNNIVTVDLINPS</sequence>
<organism evidence="2 3">
    <name type="scientific">Potamilus streckersoni</name>
    <dbReference type="NCBI Taxonomy" id="2493646"/>
    <lineage>
        <taxon>Eukaryota</taxon>
        <taxon>Metazoa</taxon>
        <taxon>Spiralia</taxon>
        <taxon>Lophotrochozoa</taxon>
        <taxon>Mollusca</taxon>
        <taxon>Bivalvia</taxon>
        <taxon>Autobranchia</taxon>
        <taxon>Heteroconchia</taxon>
        <taxon>Palaeoheterodonta</taxon>
        <taxon>Unionida</taxon>
        <taxon>Unionoidea</taxon>
        <taxon>Unionidae</taxon>
        <taxon>Ambleminae</taxon>
        <taxon>Lampsilini</taxon>
        <taxon>Potamilus</taxon>
    </lineage>
</organism>
<dbReference type="AlphaFoldDB" id="A0AAE0RQG3"/>
<reference evidence="2" key="2">
    <citation type="journal article" date="2021" name="Genome Biol. Evol.">
        <title>Developing a high-quality reference genome for a parasitic bivalve with doubly uniparental inheritance (Bivalvia: Unionida).</title>
        <authorList>
            <person name="Smith C.H."/>
        </authorList>
    </citation>
    <scope>NUCLEOTIDE SEQUENCE</scope>
    <source>
        <strain evidence="2">CHS0354</strain>
        <tissue evidence="2">Mantle</tissue>
    </source>
</reference>
<reference evidence="2" key="3">
    <citation type="submission" date="2023-05" db="EMBL/GenBank/DDBJ databases">
        <authorList>
            <person name="Smith C.H."/>
        </authorList>
    </citation>
    <scope>NUCLEOTIDE SEQUENCE</scope>
    <source>
        <strain evidence="2">CHS0354</strain>
        <tissue evidence="2">Mantle</tissue>
    </source>
</reference>
<reference evidence="2" key="1">
    <citation type="journal article" date="2021" name="Genome Biol. Evol.">
        <title>A High-Quality Reference Genome for a Parasitic Bivalve with Doubly Uniparental Inheritance (Bivalvia: Unionida).</title>
        <authorList>
            <person name="Smith C.H."/>
        </authorList>
    </citation>
    <scope>NUCLEOTIDE SEQUENCE</scope>
    <source>
        <strain evidence="2">CHS0354</strain>
    </source>
</reference>
<protein>
    <submittedName>
        <fullName evidence="2">Uncharacterized protein</fullName>
    </submittedName>
</protein>
<evidence type="ECO:0000313" key="2">
    <source>
        <dbReference type="EMBL" id="KAK3577623.1"/>
    </source>
</evidence>
<dbReference type="Proteomes" id="UP001195483">
    <property type="component" value="Unassembled WGS sequence"/>
</dbReference>
<feature type="region of interest" description="Disordered" evidence="1">
    <location>
        <begin position="26"/>
        <end position="53"/>
    </location>
</feature>